<feature type="transmembrane region" description="Helical" evidence="7">
    <location>
        <begin position="253"/>
        <end position="275"/>
    </location>
</feature>
<keyword evidence="5 7" id="KW-1133">Transmembrane helix</keyword>
<evidence type="ECO:0000256" key="6">
    <source>
        <dbReference type="ARBA" id="ARBA00023136"/>
    </source>
</evidence>
<evidence type="ECO:0000256" key="4">
    <source>
        <dbReference type="ARBA" id="ARBA00022692"/>
    </source>
</evidence>
<organism evidence="9 10">
    <name type="scientific">Corynebacterium lipophilum</name>
    <dbReference type="NCBI Taxonomy" id="2804918"/>
    <lineage>
        <taxon>Bacteria</taxon>
        <taxon>Bacillati</taxon>
        <taxon>Actinomycetota</taxon>
        <taxon>Actinomycetes</taxon>
        <taxon>Mycobacteriales</taxon>
        <taxon>Corynebacteriaceae</taxon>
        <taxon>Corynebacterium</taxon>
    </lineage>
</organism>
<evidence type="ECO:0000313" key="9">
    <source>
        <dbReference type="EMBL" id="MCO6394591.1"/>
    </source>
</evidence>
<feature type="transmembrane region" description="Helical" evidence="7">
    <location>
        <begin position="204"/>
        <end position="226"/>
    </location>
</feature>
<gene>
    <name evidence="9" type="ORF">JMN37_06325</name>
</gene>
<dbReference type="InterPro" id="IPR051125">
    <property type="entry name" value="ABC-4/HrtB_transporter"/>
</dbReference>
<feature type="transmembrane region" description="Helical" evidence="7">
    <location>
        <begin position="15"/>
        <end position="35"/>
    </location>
</feature>
<comment type="subcellular location">
    <subcellularLocation>
        <location evidence="1">Cell membrane</location>
        <topology evidence="1">Multi-pass membrane protein</topology>
    </subcellularLocation>
</comment>
<dbReference type="PANTHER" id="PTHR43738">
    <property type="entry name" value="ABC TRANSPORTER, MEMBRANE PROTEIN"/>
    <property type="match status" value="1"/>
</dbReference>
<evidence type="ECO:0000256" key="2">
    <source>
        <dbReference type="ARBA" id="ARBA00022448"/>
    </source>
</evidence>
<dbReference type="EMBL" id="JAEUWV010000007">
    <property type="protein sequence ID" value="MCO6394591.1"/>
    <property type="molecule type" value="Genomic_DNA"/>
</dbReference>
<dbReference type="InterPro" id="IPR003838">
    <property type="entry name" value="ABC3_permease_C"/>
</dbReference>
<evidence type="ECO:0000256" key="5">
    <source>
        <dbReference type="ARBA" id="ARBA00022989"/>
    </source>
</evidence>
<dbReference type="Proteomes" id="UP001205920">
    <property type="component" value="Unassembled WGS sequence"/>
</dbReference>
<feature type="domain" description="ABC3 transporter permease C-terminal" evidence="8">
    <location>
        <begin position="204"/>
        <end position="315"/>
    </location>
</feature>
<feature type="transmembrane region" description="Helical" evidence="7">
    <location>
        <begin position="281"/>
        <end position="306"/>
    </location>
</feature>
<evidence type="ECO:0000256" key="3">
    <source>
        <dbReference type="ARBA" id="ARBA00022475"/>
    </source>
</evidence>
<proteinExistence type="predicted"/>
<keyword evidence="6 7" id="KW-0472">Membrane</keyword>
<sequence length="323" mass="33700">MFVGLREIVKARGRFGLIVGTVGLITLLVVMLTGLTNGLGKQNTEALEALDAKSVVFQDMDEPSYMTSRVTAEEGTVPLGTGQTLLLRENGKEESISILGLPKGTELPGGEVLGDGAVASRELHVAPGDELSVGGTPITVDAVTDDLYFSHTAVLWVNTEDWKAAMHTDADGTVLLASDDRGMSMKESFNGLAAYKSEQASFNMILGFLYAIAALVIVAFLTVWTMQRTRDLAILKAIGASNSYLRKDALGQAAVLLGIGAAVGALIALGIGLAASKVAPFSLTVLTVAGPPLAIWTIGMVGAFIATRQITKVEPQLALGGIA</sequence>
<comment type="caution">
    <text evidence="9">The sequence shown here is derived from an EMBL/GenBank/DDBJ whole genome shotgun (WGS) entry which is preliminary data.</text>
</comment>
<evidence type="ECO:0000259" key="8">
    <source>
        <dbReference type="Pfam" id="PF02687"/>
    </source>
</evidence>
<keyword evidence="3" id="KW-1003">Cell membrane</keyword>
<dbReference type="AlphaFoldDB" id="A0AAW5HXU0"/>
<dbReference type="GO" id="GO:0005886">
    <property type="term" value="C:plasma membrane"/>
    <property type="evidence" value="ECO:0007669"/>
    <property type="project" value="UniProtKB-SubCell"/>
</dbReference>
<dbReference type="PANTHER" id="PTHR43738:SF1">
    <property type="entry name" value="HEMIN TRANSPORT SYSTEM PERMEASE PROTEIN HRTB-RELATED"/>
    <property type="match status" value="1"/>
</dbReference>
<protein>
    <submittedName>
        <fullName evidence="9">ABC transporter permease</fullName>
    </submittedName>
</protein>
<reference evidence="9 10" key="1">
    <citation type="submission" date="2021-01" db="EMBL/GenBank/DDBJ databases">
        <title>Identification and Characterization of Corynebacterium sp.</title>
        <authorList>
            <person name="Luo Q."/>
            <person name="Qu P."/>
            <person name="Chen Q."/>
        </authorList>
    </citation>
    <scope>NUCLEOTIDE SEQUENCE [LARGE SCALE GENOMIC DNA]</scope>
    <source>
        <strain evidence="9 10">MC-18</strain>
    </source>
</reference>
<evidence type="ECO:0000313" key="10">
    <source>
        <dbReference type="Proteomes" id="UP001205920"/>
    </source>
</evidence>
<keyword evidence="10" id="KW-1185">Reference proteome</keyword>
<keyword evidence="2" id="KW-0813">Transport</keyword>
<keyword evidence="4 7" id="KW-0812">Transmembrane</keyword>
<accession>A0AAW5HXU0</accession>
<dbReference type="RefSeq" id="WP_252931373.1">
    <property type="nucleotide sequence ID" value="NZ_JAEUWV010000007.1"/>
</dbReference>
<evidence type="ECO:0000256" key="7">
    <source>
        <dbReference type="SAM" id="Phobius"/>
    </source>
</evidence>
<name>A0AAW5HXU0_9CORY</name>
<dbReference type="Pfam" id="PF02687">
    <property type="entry name" value="FtsX"/>
    <property type="match status" value="1"/>
</dbReference>
<evidence type="ECO:0000256" key="1">
    <source>
        <dbReference type="ARBA" id="ARBA00004651"/>
    </source>
</evidence>